<evidence type="ECO:0000256" key="1">
    <source>
        <dbReference type="SAM" id="Phobius"/>
    </source>
</evidence>
<dbReference type="AlphaFoldDB" id="A0A3M7QSV1"/>
<dbReference type="Proteomes" id="UP000276133">
    <property type="component" value="Unassembled WGS sequence"/>
</dbReference>
<keyword evidence="1" id="KW-1133">Transmembrane helix</keyword>
<sequence length="261" mass="29405">MLELVLPQPPTLTLLAAIDPAHFVHRPRRHLVSVDLAGSLMNPRWLYDLVCWAPFRLNAWLLDYHVAACVFLLQFGFGMLLSFVSLKIKIGPEHNILVGLSGIKGTSVQFAQVVRFEKVLSQLIVVFVVLFNAIRVTKVAVIVVLAKVTVQFIFVKVSHITIFTCRMALKRKVIAITMSLVNSQFLSGVVLSFKCKEFKIFQAKLTVKSTMNLLHVVVQRLKGLKGPESFWTYVTSIAQYFLKFRLDQAVILVTKHSGLLV</sequence>
<dbReference type="EMBL" id="REGN01005252">
    <property type="protein sequence ID" value="RNA14141.1"/>
    <property type="molecule type" value="Genomic_DNA"/>
</dbReference>
<feature type="transmembrane region" description="Helical" evidence="1">
    <location>
        <begin position="152"/>
        <end position="169"/>
    </location>
</feature>
<organism evidence="2 3">
    <name type="scientific">Brachionus plicatilis</name>
    <name type="common">Marine rotifer</name>
    <name type="synonym">Brachionus muelleri</name>
    <dbReference type="NCBI Taxonomy" id="10195"/>
    <lineage>
        <taxon>Eukaryota</taxon>
        <taxon>Metazoa</taxon>
        <taxon>Spiralia</taxon>
        <taxon>Gnathifera</taxon>
        <taxon>Rotifera</taxon>
        <taxon>Eurotatoria</taxon>
        <taxon>Monogononta</taxon>
        <taxon>Pseudotrocha</taxon>
        <taxon>Ploima</taxon>
        <taxon>Brachionidae</taxon>
        <taxon>Brachionus</taxon>
    </lineage>
</organism>
<keyword evidence="1" id="KW-0472">Membrane</keyword>
<protein>
    <submittedName>
        <fullName evidence="2">Uncharacterized protein</fullName>
    </submittedName>
</protein>
<keyword evidence="3" id="KW-1185">Reference proteome</keyword>
<proteinExistence type="predicted"/>
<feature type="transmembrane region" description="Helical" evidence="1">
    <location>
        <begin position="64"/>
        <end position="86"/>
    </location>
</feature>
<comment type="caution">
    <text evidence="2">The sequence shown here is derived from an EMBL/GenBank/DDBJ whole genome shotgun (WGS) entry which is preliminary data.</text>
</comment>
<feature type="transmembrane region" description="Helical" evidence="1">
    <location>
        <begin position="123"/>
        <end position="146"/>
    </location>
</feature>
<accession>A0A3M7QSV1</accession>
<evidence type="ECO:0000313" key="3">
    <source>
        <dbReference type="Proteomes" id="UP000276133"/>
    </source>
</evidence>
<name>A0A3M7QSV1_BRAPC</name>
<keyword evidence="1" id="KW-0812">Transmembrane</keyword>
<gene>
    <name evidence="2" type="ORF">BpHYR1_010089</name>
</gene>
<evidence type="ECO:0000313" key="2">
    <source>
        <dbReference type="EMBL" id="RNA14141.1"/>
    </source>
</evidence>
<reference evidence="2 3" key="1">
    <citation type="journal article" date="2018" name="Sci. Rep.">
        <title>Genomic signatures of local adaptation to the degree of environmental predictability in rotifers.</title>
        <authorList>
            <person name="Franch-Gras L."/>
            <person name="Hahn C."/>
            <person name="Garcia-Roger E.M."/>
            <person name="Carmona M.J."/>
            <person name="Serra M."/>
            <person name="Gomez A."/>
        </authorList>
    </citation>
    <scope>NUCLEOTIDE SEQUENCE [LARGE SCALE GENOMIC DNA]</scope>
    <source>
        <strain evidence="2">HYR1</strain>
    </source>
</reference>